<dbReference type="Proteomes" id="UP001217485">
    <property type="component" value="Unassembled WGS sequence"/>
</dbReference>
<reference evidence="1 2" key="1">
    <citation type="submission" date="2023-01" db="EMBL/GenBank/DDBJ databases">
        <title>Minimal conservation of predation-associated metabolite biosynthetic gene clusters underscores biosynthetic potential of Myxococcota including descriptions for ten novel species: Archangium lansinium sp. nov., Myxococcus landrumus sp. nov., Nannocystis bai.</title>
        <authorList>
            <person name="Ahearne A."/>
            <person name="Stevens C."/>
            <person name="Dowd S."/>
        </authorList>
    </citation>
    <scope>NUCLEOTIDE SEQUENCE [LARGE SCALE GENOMIC DNA]</scope>
    <source>
        <strain evidence="1 2">WIWO2</strain>
    </source>
</reference>
<evidence type="ECO:0000313" key="1">
    <source>
        <dbReference type="EMBL" id="MDC0678364.1"/>
    </source>
</evidence>
<proteinExistence type="predicted"/>
<organism evidence="1 2">
    <name type="scientific">Sorangium atrum</name>
    <dbReference type="NCBI Taxonomy" id="2995308"/>
    <lineage>
        <taxon>Bacteria</taxon>
        <taxon>Pseudomonadati</taxon>
        <taxon>Myxococcota</taxon>
        <taxon>Polyangia</taxon>
        <taxon>Polyangiales</taxon>
        <taxon>Polyangiaceae</taxon>
        <taxon>Sorangium</taxon>
    </lineage>
</organism>
<name>A0ABT5BW06_9BACT</name>
<protein>
    <recommendedName>
        <fullName evidence="3">Integrase</fullName>
    </recommendedName>
</protein>
<evidence type="ECO:0008006" key="3">
    <source>
        <dbReference type="Google" id="ProtNLM"/>
    </source>
</evidence>
<keyword evidence="2" id="KW-1185">Reference proteome</keyword>
<accession>A0ABT5BW06</accession>
<evidence type="ECO:0000313" key="2">
    <source>
        <dbReference type="Proteomes" id="UP001217485"/>
    </source>
</evidence>
<sequence length="214" mass="24294">MSRASVARWQERYLRSLVQGGPVEGAELGDELSQYSESCLASIATSFRASIQRSVKSHYPVFCGLTARRRRLWDCLYSQVSMDTDRGAMIKKIFGVLYSWAERLDGACLYKDLLRVERAVALAQFHQARPRITGRLKVDTSRFGIHDSGHLYCMKLASNVMDLYPAIDRISVLQGRGESIYAIYYSRDRQSVMTHRLSKQAAEDPCNLLRGELS</sequence>
<comment type="caution">
    <text evidence="1">The sequence shown here is derived from an EMBL/GenBank/DDBJ whole genome shotgun (WGS) entry which is preliminary data.</text>
</comment>
<dbReference type="EMBL" id="JAQNDK010000001">
    <property type="protein sequence ID" value="MDC0678364.1"/>
    <property type="molecule type" value="Genomic_DNA"/>
</dbReference>
<dbReference type="RefSeq" id="WP_272095170.1">
    <property type="nucleotide sequence ID" value="NZ_JAQNDK010000001.1"/>
</dbReference>
<gene>
    <name evidence="1" type="ORF">POL72_11530</name>
</gene>